<feature type="chain" id="PRO_5036475722" description="Peroxidase" evidence="3">
    <location>
        <begin position="29"/>
        <end position="1286"/>
    </location>
</feature>
<keyword evidence="3" id="KW-0732">Signal</keyword>
<dbReference type="InterPro" id="IPR016181">
    <property type="entry name" value="Acyl_CoA_acyltransferase"/>
</dbReference>
<sequence length="1286" mass="143930">LSRSCARMYTVPGLLIAITLLSSYTGLSQTVCPEAPVCDDSVQTYQLDGSCNNLNNPDWGTPNRPYARFVPAQYTDGIWEPALASSGNPLPNVRQLSLHLFGETEMQHPRNTLVSMQFGQFVAHDLSFTADAGGIQCCADGKMVPKALASPRCLPIEVADDDPVLAGEGIQCMNLVRTKTTLEDACSSLAAGEESAEQLSSVTAFLDLSVVYGNSLEQTNSLRTFSRGQLQAETRNGKQWLPVHPNKTTTCVSKDAADDACYLTGDVRSNQSPHLTLLHQAFHLEHNRLARELADLNAGWDDETVFQQARKLNIAQYQRIVYYEWLPIYLGAENMRAAGVLPALELPGFADDYDATVDPTVSNAFATAAFRFFHNLIAGHLDLIAESRQPTGSIRLSDWFNNPSVLEKDGNYEQLSRGMIYQPHDRPNHHLTPEVKHFLFRHGGPVGVDLKAIDIQRARDHGLASYNDYREYCGLGRVTSWEEFNNLLRTPAMVRSLSEQYESVDDVDLAVAGALERHHGDGMPGETFACLLLDQFHRTRVGDRFYFENGNVFSSRQLFEVRKASMARVLCDNTHGLKEIQRNAFFLVSESNPCCPGGKRIPPDLLPPRCMPLEVPPDDPVLPPEDIQCMSMLRTKTTLEHPCVTNYGTAEQLSSVTAFLDLSIVYGNSHDQTASLREHRAGRMLVEHRHGQDWPPPNPNASHLCQMRHETDVCYLTGDLRSNQSPHLAILQIAHLLEHNRLAGELARLNPCWDEERLFQEARRINIAKYQSIVFNDWLPMYLGRANMLQHGLLQDGTDADGFVRDYNPLEDATVSNAFGTAAFRYFHNMIVGQLGLYQESGTEQSLLSDSVRLSDWLRRPGVLEQSNNRELLTRGMTSQPHDAANDQLTPEAKHFLFRNANPYGADLKAIDIHRARDHGLARYNDFRELCGLGRATRWEDLYGEIPRATVDRLARWYDTVDDVELAVAGALENHREAGATVGPTFLCILLEQFRRTRTGDRFFFENGVGAEFDASQLGELRKATIARLLCDNTEGLRRMQPNAFLLPEADGGNAPAACDELPECPCHVRLAKEADSPAIVQFVQAILLHHEPLVRSLHVCRSSASESGLADYIRVLLPDSFTLLAVNPVQPERIVGVAIGRRSCHWDGKRLIERADRTRCDQLRKLLYIWSIVEAEPNLHQHFCTRCLFEIAFLATAIDAQRRGIGLHLTQRSVALARDLGFHFVRMNCTCEYSSRVATKAGLECHWTVPYHHLVDSTEQPVALPDPPHTHIKVHAMALFPDAVH</sequence>
<evidence type="ECO:0000256" key="2">
    <source>
        <dbReference type="PIRSR" id="PIRSR619791-2"/>
    </source>
</evidence>
<dbReference type="GO" id="GO:0020037">
    <property type="term" value="F:heme binding"/>
    <property type="evidence" value="ECO:0007669"/>
    <property type="project" value="InterPro"/>
</dbReference>
<evidence type="ECO:0008006" key="5">
    <source>
        <dbReference type="Google" id="ProtNLM"/>
    </source>
</evidence>
<dbReference type="PROSITE" id="PS50292">
    <property type="entry name" value="PEROXIDASE_3"/>
    <property type="match status" value="2"/>
</dbReference>
<reference evidence="4" key="1">
    <citation type="submission" date="2022-08" db="UniProtKB">
        <authorList>
            <consortium name="EnsemblMetazoa"/>
        </authorList>
    </citation>
    <scope>IDENTIFICATION</scope>
</reference>
<dbReference type="VEuPathDB" id="VectorBase:ACON2_029306"/>
<dbReference type="CDD" id="cd09823">
    <property type="entry name" value="peroxinectin_like"/>
    <property type="match status" value="2"/>
</dbReference>
<dbReference type="Gene3D" id="1.10.640.10">
    <property type="entry name" value="Haem peroxidase domain superfamily, animal type"/>
    <property type="match status" value="2"/>
</dbReference>
<dbReference type="VEuPathDB" id="VectorBase:ACON2_039902"/>
<keyword evidence="2" id="KW-0349">Heme</keyword>
<dbReference type="InterPro" id="IPR010255">
    <property type="entry name" value="Haem_peroxidase_sf"/>
</dbReference>
<keyword evidence="1" id="KW-0560">Oxidoreductase</keyword>
<evidence type="ECO:0000256" key="3">
    <source>
        <dbReference type="SAM" id="SignalP"/>
    </source>
</evidence>
<dbReference type="Pfam" id="PF03098">
    <property type="entry name" value="An_peroxidase"/>
    <property type="match status" value="2"/>
</dbReference>
<feature type="binding site" description="axial binding residue" evidence="2">
    <location>
        <position position="374"/>
    </location>
    <ligand>
        <name>heme b</name>
        <dbReference type="ChEBI" id="CHEBI:60344"/>
    </ligand>
    <ligandPart>
        <name>Fe</name>
        <dbReference type="ChEBI" id="CHEBI:18248"/>
    </ligandPart>
</feature>
<keyword evidence="2" id="KW-0408">Iron</keyword>
<dbReference type="GO" id="GO:0004601">
    <property type="term" value="F:peroxidase activity"/>
    <property type="evidence" value="ECO:0007669"/>
    <property type="project" value="UniProtKB-KW"/>
</dbReference>
<dbReference type="InterPro" id="IPR019791">
    <property type="entry name" value="Haem_peroxidase_animal"/>
</dbReference>
<dbReference type="PRINTS" id="PR00457">
    <property type="entry name" value="ANPEROXIDASE"/>
</dbReference>
<name>A0A8W7P893_ANOCL</name>
<dbReference type="GO" id="GO:0046872">
    <property type="term" value="F:metal ion binding"/>
    <property type="evidence" value="ECO:0007669"/>
    <property type="project" value="UniProtKB-KW"/>
</dbReference>
<keyword evidence="2" id="KW-0479">Metal-binding</keyword>
<dbReference type="EnsemblMetazoa" id="ACOM027584-RA">
    <property type="protein sequence ID" value="ACOM027584-PA.1"/>
    <property type="gene ID" value="ACOM027584"/>
</dbReference>
<dbReference type="PANTHER" id="PTHR11475:SF86">
    <property type="entry name" value="PEROXIDASE"/>
    <property type="match status" value="1"/>
</dbReference>
<dbReference type="VEuPathDB" id="VectorBase:ACON2_031750"/>
<feature type="signal peptide" evidence="3">
    <location>
        <begin position="1"/>
        <end position="28"/>
    </location>
</feature>
<evidence type="ECO:0000256" key="1">
    <source>
        <dbReference type="ARBA" id="ARBA00022559"/>
    </source>
</evidence>
<evidence type="ECO:0000313" key="4">
    <source>
        <dbReference type="EnsemblMetazoa" id="ACOM027584-PA.1"/>
    </source>
</evidence>
<accession>A0A8W7P893</accession>
<dbReference type="FunFam" id="1.10.640.10:FF:000009">
    <property type="entry name" value="Peroxidase, isoform B"/>
    <property type="match status" value="2"/>
</dbReference>
<organism evidence="4">
    <name type="scientific">Anopheles coluzzii</name>
    <name type="common">African malaria mosquito</name>
    <dbReference type="NCBI Taxonomy" id="1518534"/>
    <lineage>
        <taxon>Eukaryota</taxon>
        <taxon>Metazoa</taxon>
        <taxon>Ecdysozoa</taxon>
        <taxon>Arthropoda</taxon>
        <taxon>Hexapoda</taxon>
        <taxon>Insecta</taxon>
        <taxon>Pterygota</taxon>
        <taxon>Neoptera</taxon>
        <taxon>Endopterygota</taxon>
        <taxon>Diptera</taxon>
        <taxon>Nematocera</taxon>
        <taxon>Culicoidea</taxon>
        <taxon>Culicidae</taxon>
        <taxon>Anophelinae</taxon>
        <taxon>Anopheles</taxon>
    </lineage>
</organism>
<keyword evidence="1" id="KW-0575">Peroxidase</keyword>
<dbReference type="SUPFAM" id="SSF55729">
    <property type="entry name" value="Acyl-CoA N-acyltransferases (Nat)"/>
    <property type="match status" value="1"/>
</dbReference>
<dbReference type="Gene3D" id="3.40.630.30">
    <property type="match status" value="1"/>
</dbReference>
<proteinExistence type="predicted"/>
<dbReference type="InterPro" id="IPR037120">
    <property type="entry name" value="Haem_peroxidase_sf_animal"/>
</dbReference>
<dbReference type="PANTHER" id="PTHR11475">
    <property type="entry name" value="OXIDASE/PEROXIDASE"/>
    <property type="match status" value="1"/>
</dbReference>
<dbReference type="Proteomes" id="UP000075882">
    <property type="component" value="Unassembled WGS sequence"/>
</dbReference>
<dbReference type="SUPFAM" id="SSF48113">
    <property type="entry name" value="Heme-dependent peroxidases"/>
    <property type="match status" value="2"/>
</dbReference>
<protein>
    <recommendedName>
        <fullName evidence="5">Peroxidase</fullName>
    </recommendedName>
</protein>
<dbReference type="GO" id="GO:0006979">
    <property type="term" value="P:response to oxidative stress"/>
    <property type="evidence" value="ECO:0007669"/>
    <property type="project" value="InterPro"/>
</dbReference>